<comment type="caution">
    <text evidence="1">The sequence shown here is derived from an EMBL/GenBank/DDBJ whole genome shotgun (WGS) entry which is preliminary data.</text>
</comment>
<accession>A0ACB7J5X9</accession>
<dbReference type="EMBL" id="WQMT02000002">
    <property type="protein sequence ID" value="KAG9225273.1"/>
    <property type="molecule type" value="Genomic_DNA"/>
</dbReference>
<sequence length="101" mass="10195">MLNNTNASFLLVLLTVFATLAAATPTMLVRTGGGSGSSCGSTDIKCCQHVGTFSEVQGYLDADTKVKLIPALLGLLGVTVDVILGVVFGVTCSGVSVGGSW</sequence>
<organism evidence="1 2">
    <name type="scientific">Pleurotus cornucopiae</name>
    <name type="common">Cornucopia mushroom</name>
    <dbReference type="NCBI Taxonomy" id="5321"/>
    <lineage>
        <taxon>Eukaryota</taxon>
        <taxon>Fungi</taxon>
        <taxon>Dikarya</taxon>
        <taxon>Basidiomycota</taxon>
        <taxon>Agaricomycotina</taxon>
        <taxon>Agaricomycetes</taxon>
        <taxon>Agaricomycetidae</taxon>
        <taxon>Agaricales</taxon>
        <taxon>Pleurotineae</taxon>
        <taxon>Pleurotaceae</taxon>
        <taxon>Pleurotus</taxon>
    </lineage>
</organism>
<evidence type="ECO:0000313" key="1">
    <source>
        <dbReference type="EMBL" id="KAG9225273.1"/>
    </source>
</evidence>
<dbReference type="Proteomes" id="UP000824881">
    <property type="component" value="Unassembled WGS sequence"/>
</dbReference>
<gene>
    <name evidence="1" type="ORF">CCMSSC00406_0009951</name>
</gene>
<name>A0ACB7J5X9_PLECO</name>
<proteinExistence type="predicted"/>
<reference evidence="1 2" key="1">
    <citation type="journal article" date="2021" name="Appl. Environ. Microbiol.">
        <title>Genetic linkage and physical mapping for an oyster mushroom Pleurotus cornucopiae and QTL analysis for the trait cap color.</title>
        <authorList>
            <person name="Zhang Y."/>
            <person name="Gao W."/>
            <person name="Sonnenberg A."/>
            <person name="Chen Q."/>
            <person name="Zhang J."/>
            <person name="Huang C."/>
        </authorList>
    </citation>
    <scope>NUCLEOTIDE SEQUENCE [LARGE SCALE GENOMIC DNA]</scope>
    <source>
        <strain evidence="1">CCMSSC00406</strain>
    </source>
</reference>
<protein>
    <submittedName>
        <fullName evidence="1">Uncharacterized protein</fullName>
    </submittedName>
</protein>
<evidence type="ECO:0000313" key="2">
    <source>
        <dbReference type="Proteomes" id="UP000824881"/>
    </source>
</evidence>
<keyword evidence="2" id="KW-1185">Reference proteome</keyword>